<feature type="domain" description="YCII-related" evidence="2">
    <location>
        <begin position="4"/>
        <end position="86"/>
    </location>
</feature>
<accession>A9WR13</accession>
<evidence type="ECO:0000256" key="1">
    <source>
        <dbReference type="ARBA" id="ARBA00007689"/>
    </source>
</evidence>
<dbReference type="HOGENOM" id="CLU_110355_7_0_11"/>
<dbReference type="Pfam" id="PF03795">
    <property type="entry name" value="YCII"/>
    <property type="match status" value="1"/>
</dbReference>
<dbReference type="AlphaFoldDB" id="A9WR13"/>
<dbReference type="EMBL" id="CP000910">
    <property type="protein sequence ID" value="ABY22387.1"/>
    <property type="molecule type" value="Genomic_DNA"/>
</dbReference>
<evidence type="ECO:0000313" key="4">
    <source>
        <dbReference type="Proteomes" id="UP000002007"/>
    </source>
</evidence>
<gene>
    <name evidence="3" type="ordered locus">RSal33209_0640</name>
</gene>
<evidence type="ECO:0000313" key="3">
    <source>
        <dbReference type="EMBL" id="ABY22387.1"/>
    </source>
</evidence>
<dbReference type="InterPro" id="IPR011008">
    <property type="entry name" value="Dimeric_a/b-barrel"/>
</dbReference>
<sequence>MTVYAVEYAYDPDLADLRAEHRPAHREWLGKMVEQGVLLTSGPYLDGSGGLFAFVAEDEAALHAVLAQDPFIIHSSVAGTKITAWNPVSGLLKEYSQG</sequence>
<reference evidence="4" key="1">
    <citation type="journal article" date="2008" name="J. Bacteriol.">
        <title>Genome sequence of the fish pathogen Renibacterium salmoninarum suggests reductive evolution away from an environmental Arthrobacter ancestor.</title>
        <authorList>
            <person name="Wiens G.D."/>
            <person name="Rockey D.D."/>
            <person name="Wu Z."/>
            <person name="Chang J."/>
            <person name="Levy R."/>
            <person name="Crane S."/>
            <person name="Chen D.S."/>
            <person name="Capri G.R."/>
            <person name="Burnett J.R."/>
            <person name="Sudheesh P.S."/>
            <person name="Schipma M.J."/>
            <person name="Burd H."/>
            <person name="Bhattacharyya A."/>
            <person name="Rhodes L.D."/>
            <person name="Kaul R."/>
            <person name="Strom M.S."/>
        </authorList>
    </citation>
    <scope>NUCLEOTIDE SEQUENCE [LARGE SCALE GENOMIC DNA]</scope>
    <source>
        <strain evidence="4">ATCC 33209 / DSM 20767 / JCM 11484 / NBRC 15589 / NCIMB 2235</strain>
    </source>
</reference>
<proteinExistence type="inferred from homology"/>
<dbReference type="InterPro" id="IPR005545">
    <property type="entry name" value="YCII"/>
</dbReference>
<dbReference type="SUPFAM" id="SSF54909">
    <property type="entry name" value="Dimeric alpha+beta barrel"/>
    <property type="match status" value="1"/>
</dbReference>
<protein>
    <recommendedName>
        <fullName evidence="2">YCII-related domain-containing protein</fullName>
    </recommendedName>
</protein>
<evidence type="ECO:0000259" key="2">
    <source>
        <dbReference type="Pfam" id="PF03795"/>
    </source>
</evidence>
<dbReference type="KEGG" id="rsa:RSal33209_0640"/>
<dbReference type="PANTHER" id="PTHR37828">
    <property type="entry name" value="GSR2449 PROTEIN"/>
    <property type="match status" value="1"/>
</dbReference>
<dbReference type="Proteomes" id="UP000002007">
    <property type="component" value="Chromosome"/>
</dbReference>
<comment type="similarity">
    <text evidence="1">Belongs to the YciI family.</text>
</comment>
<keyword evidence="4" id="KW-1185">Reference proteome</keyword>
<dbReference type="Gene3D" id="3.30.70.1060">
    <property type="entry name" value="Dimeric alpha+beta barrel"/>
    <property type="match status" value="1"/>
</dbReference>
<dbReference type="PANTHER" id="PTHR37828:SF1">
    <property type="entry name" value="YCII-RELATED DOMAIN-CONTAINING PROTEIN"/>
    <property type="match status" value="1"/>
</dbReference>
<dbReference type="STRING" id="288705.RSal33209_0640"/>
<organism evidence="3 4">
    <name type="scientific">Renibacterium salmoninarum (strain ATCC 33209 / DSM 20767 / JCM 11484 / NBRC 15589 / NCIMB 2235)</name>
    <dbReference type="NCBI Taxonomy" id="288705"/>
    <lineage>
        <taxon>Bacteria</taxon>
        <taxon>Bacillati</taxon>
        <taxon>Actinomycetota</taxon>
        <taxon>Actinomycetes</taxon>
        <taxon>Micrococcales</taxon>
        <taxon>Micrococcaceae</taxon>
        <taxon>Renibacterium</taxon>
    </lineage>
</organism>
<name>A9WR13_RENSM</name>
<dbReference type="eggNOG" id="COG2350">
    <property type="taxonomic scope" value="Bacteria"/>
</dbReference>
<dbReference type="RefSeq" id="WP_012244087.1">
    <property type="nucleotide sequence ID" value="NC_010168.1"/>
</dbReference>